<evidence type="ECO:0000313" key="2">
    <source>
        <dbReference type="EnsemblMetazoa" id="ASIC015959-PA"/>
    </source>
</evidence>
<sequence>MVAEDTVELWQQLTIASGHFAALVPCNRVQKIPSRYTVRCMMQKLCTGSQLRLDDVGRWTGV</sequence>
<accession>A0A084WCF7</accession>
<dbReference type="EnsemblMetazoa" id="ASIC015959-RA">
    <property type="protein sequence ID" value="ASIC015959-PA"/>
    <property type="gene ID" value="ASIC015959"/>
</dbReference>
<protein>
    <submittedName>
        <fullName evidence="1 2">Uncharacterized protein</fullName>
    </submittedName>
</protein>
<organism evidence="1">
    <name type="scientific">Anopheles sinensis</name>
    <name type="common">Mosquito</name>
    <dbReference type="NCBI Taxonomy" id="74873"/>
    <lineage>
        <taxon>Eukaryota</taxon>
        <taxon>Metazoa</taxon>
        <taxon>Ecdysozoa</taxon>
        <taxon>Arthropoda</taxon>
        <taxon>Hexapoda</taxon>
        <taxon>Insecta</taxon>
        <taxon>Pterygota</taxon>
        <taxon>Neoptera</taxon>
        <taxon>Endopterygota</taxon>
        <taxon>Diptera</taxon>
        <taxon>Nematocera</taxon>
        <taxon>Culicoidea</taxon>
        <taxon>Culicidae</taxon>
        <taxon>Anophelinae</taxon>
        <taxon>Anopheles</taxon>
    </lineage>
</organism>
<proteinExistence type="predicted"/>
<reference evidence="1 3" key="1">
    <citation type="journal article" date="2014" name="BMC Genomics">
        <title>Genome sequence of Anopheles sinensis provides insight into genetics basis of mosquito competence for malaria parasites.</title>
        <authorList>
            <person name="Zhou D."/>
            <person name="Zhang D."/>
            <person name="Ding G."/>
            <person name="Shi L."/>
            <person name="Hou Q."/>
            <person name="Ye Y."/>
            <person name="Xu Y."/>
            <person name="Zhou H."/>
            <person name="Xiong C."/>
            <person name="Li S."/>
            <person name="Yu J."/>
            <person name="Hong S."/>
            <person name="Yu X."/>
            <person name="Zou P."/>
            <person name="Chen C."/>
            <person name="Chang X."/>
            <person name="Wang W."/>
            <person name="Lv Y."/>
            <person name="Sun Y."/>
            <person name="Ma L."/>
            <person name="Shen B."/>
            <person name="Zhu C."/>
        </authorList>
    </citation>
    <scope>NUCLEOTIDE SEQUENCE [LARGE SCALE GENOMIC DNA]</scope>
</reference>
<evidence type="ECO:0000313" key="1">
    <source>
        <dbReference type="EMBL" id="KFB47901.1"/>
    </source>
</evidence>
<dbReference type="VEuPathDB" id="VectorBase:ASIC015959"/>
<dbReference type="Proteomes" id="UP000030765">
    <property type="component" value="Unassembled WGS sequence"/>
</dbReference>
<dbReference type="EMBL" id="ATLV01022666">
    <property type="status" value="NOT_ANNOTATED_CDS"/>
    <property type="molecule type" value="Genomic_DNA"/>
</dbReference>
<gene>
    <name evidence="1" type="ORF">ZHAS_00015959</name>
</gene>
<evidence type="ECO:0000313" key="3">
    <source>
        <dbReference type="Proteomes" id="UP000030765"/>
    </source>
</evidence>
<reference evidence="2" key="2">
    <citation type="submission" date="2020-05" db="UniProtKB">
        <authorList>
            <consortium name="EnsemblMetazoa"/>
        </authorList>
    </citation>
    <scope>IDENTIFICATION</scope>
</reference>
<dbReference type="AlphaFoldDB" id="A0A084WCF7"/>
<keyword evidence="3" id="KW-1185">Reference proteome</keyword>
<dbReference type="EMBL" id="KE525335">
    <property type="protein sequence ID" value="KFB47901.1"/>
    <property type="molecule type" value="Genomic_DNA"/>
</dbReference>
<name>A0A084WCF7_ANOSI</name>